<dbReference type="KEGG" id="lwi:UE46_08295"/>
<organism evidence="1 2">
    <name type="scientific">Listeria weihenstephanensis</name>
    <dbReference type="NCBI Taxonomy" id="1006155"/>
    <lineage>
        <taxon>Bacteria</taxon>
        <taxon>Bacillati</taxon>
        <taxon>Bacillota</taxon>
        <taxon>Bacilli</taxon>
        <taxon>Bacillales</taxon>
        <taxon>Listeriaceae</taxon>
        <taxon>Listeria</taxon>
    </lineage>
</organism>
<proteinExistence type="predicted"/>
<evidence type="ECO:0000313" key="1">
    <source>
        <dbReference type="EMBL" id="AQY51044.1"/>
    </source>
</evidence>
<dbReference type="Proteomes" id="UP000223060">
    <property type="component" value="Chromosome"/>
</dbReference>
<gene>
    <name evidence="1" type="ORF">UE46_08295</name>
</gene>
<dbReference type="EMBL" id="CP011102">
    <property type="protein sequence ID" value="AQY51044.1"/>
    <property type="molecule type" value="Genomic_DNA"/>
</dbReference>
<name>A0A1S7FUB1_9LIST</name>
<evidence type="ECO:0008006" key="3">
    <source>
        <dbReference type="Google" id="ProtNLM"/>
    </source>
</evidence>
<sequence>MFGPNDDILKQKIVAILDEYIMSQKQAAEMLNMDTTNVTRLVKDKRINPLYVFNKESPRTICLFYRKDVESYHEVLNAYRKLRKKFKHD</sequence>
<evidence type="ECO:0000313" key="2">
    <source>
        <dbReference type="Proteomes" id="UP000223060"/>
    </source>
</evidence>
<dbReference type="AlphaFoldDB" id="A0A1S7FUB1"/>
<dbReference type="RefSeq" id="WP_036062301.1">
    <property type="nucleotide sequence ID" value="NZ_CP011102.1"/>
</dbReference>
<reference evidence="2" key="1">
    <citation type="submission" date="2015-03" db="EMBL/GenBank/DDBJ databases">
        <authorList>
            <person name="Ferrari E."/>
            <person name="Walter M.C."/>
            <person name="Huptas C."/>
            <person name="Scherer S."/>
            <person name="Mueller-Herbst S."/>
        </authorList>
    </citation>
    <scope>NUCLEOTIDE SEQUENCE [LARGE SCALE GENOMIC DNA]</scope>
    <source>
        <strain evidence="2">LWP01</strain>
    </source>
</reference>
<protein>
    <recommendedName>
        <fullName evidence="3">DNA-binding protein</fullName>
    </recommendedName>
</protein>
<accession>A0A1S7FUB1</accession>
<keyword evidence="2" id="KW-1185">Reference proteome</keyword>